<dbReference type="EMBL" id="KF900472">
    <property type="protein sequence ID" value="AIE96219.1"/>
    <property type="molecule type" value="Genomic_DNA"/>
</dbReference>
<reference evidence="1" key="1">
    <citation type="journal article" date="2014" name="Genome Biol. Evol.">
        <title>Pangenome evidence for extensive interdomain horizontal transfer affecting lineage core and shell genes in uncultured planktonic thaumarchaeota and euryarchaeota.</title>
        <authorList>
            <person name="Deschamps P."/>
            <person name="Zivanovic Y."/>
            <person name="Moreira D."/>
            <person name="Rodriguez-Valera F."/>
            <person name="Lopez-Garcia P."/>
        </authorList>
    </citation>
    <scope>NUCLEOTIDE SEQUENCE</scope>
</reference>
<name>A0A075FYF4_9EURY</name>
<proteinExistence type="predicted"/>
<sequence length="363" mass="41281">MAKKDTYLALLRRGVDETTAMTLADSGLKIGEIKKLDKDQLVQNYGLKAEIARSVLEVLQSGKTSSGKERYLSNVLSTPEKKPMDKIEEQRFKRQQKDILLELQEQRERLKIAKVEQFRSQKVVMNRLGKTIELIVKLENNFDDESKEEQRSKIRDQLETRGLEAARDHEMLELEGTPQDIVDFRRKIVPKLCFHACPQCGEDMDPRSSVNMDIGDDFGFICWDCETPFSSAMADVVETRLDSKKDWIKINPKQKPREKVMRPPRAKVDSFKEAVAADLAATGASADTIAAAVEESNLSSGLMSINDWIDQTLAVKGYIQAQEDREDFIIATGAGATKFNKWMKKAGLAFNKQSGRWTRWQDR</sequence>
<accession>A0A075FYF4</accession>
<organism evidence="1">
    <name type="scientific">uncultured marine group II/III euryarchaeote AD1000_74_G12</name>
    <dbReference type="NCBI Taxonomy" id="1457807"/>
    <lineage>
        <taxon>Archaea</taxon>
        <taxon>Methanobacteriati</taxon>
        <taxon>Methanobacteriota</taxon>
        <taxon>environmental samples</taxon>
    </lineage>
</organism>
<dbReference type="AlphaFoldDB" id="A0A075FYF4"/>
<evidence type="ECO:0000313" key="1">
    <source>
        <dbReference type="EMBL" id="AIE96219.1"/>
    </source>
</evidence>
<protein>
    <submittedName>
        <fullName evidence="1">Uncharacterized protein</fullName>
    </submittedName>
</protein>